<evidence type="ECO:0000313" key="2">
    <source>
        <dbReference type="Proteomes" id="UP000250744"/>
    </source>
</evidence>
<sequence>MSRFSPLSCLSFRLFGMVVLVALLATGCTGASTSQQLTRLEVAELIRDRYESEMHSLPLSKQRHYAQRLYRITGDPDYLFYNRLYAGNLVKSVRQDIDGLIADEYYAQFRNEQMLETMPRRTERQVQRAQLLSEFEGMAFARSLLFKLIQLEYYGVLDWALGEESERVYQVLSEADFLGLVTHPDAIQHYAAQAANIAWFLHQLGIADYRDDFLSAFQNIYPAERDPVLSLSQYRNKIYGLTHVVIADSHYYQQLADEGALGWIAEYFIKNIEQLLRDSTEDILAEVGISLMLLSNPEPEVVTKIQEALMQSFDAGHRMIPSPEGVFHLERGEHRNVLAIMLLAWPDVLVPGPRFLPEQISLPEEWILIEE</sequence>
<dbReference type="PROSITE" id="PS51257">
    <property type="entry name" value="PROKAR_LIPOPROTEIN"/>
    <property type="match status" value="1"/>
</dbReference>
<keyword evidence="2" id="KW-1185">Reference proteome</keyword>
<dbReference type="Proteomes" id="UP000250744">
    <property type="component" value="Unassembled WGS sequence"/>
</dbReference>
<name>A0A364NJN9_9GAMM</name>
<reference evidence="1 2" key="1">
    <citation type="submission" date="2018-06" db="EMBL/GenBank/DDBJ databases">
        <title>Nitrincola tibetense sp. nov., isolated from Lake XuguoCo on Tibetan Plateau.</title>
        <authorList>
            <person name="Xing P."/>
        </authorList>
    </citation>
    <scope>NUCLEOTIDE SEQUENCE [LARGE SCALE GENOMIC DNA]</scope>
    <source>
        <strain evidence="2">xg18</strain>
    </source>
</reference>
<dbReference type="OrthoDB" id="6080009at2"/>
<organism evidence="1 2">
    <name type="scientific">Nitrincola tibetensis</name>
    <dbReference type="NCBI Taxonomy" id="2219697"/>
    <lineage>
        <taxon>Bacteria</taxon>
        <taxon>Pseudomonadati</taxon>
        <taxon>Pseudomonadota</taxon>
        <taxon>Gammaproteobacteria</taxon>
        <taxon>Oceanospirillales</taxon>
        <taxon>Oceanospirillaceae</taxon>
        <taxon>Nitrincola</taxon>
    </lineage>
</organism>
<dbReference type="EMBL" id="QKRX01000012">
    <property type="protein sequence ID" value="RAU17107.1"/>
    <property type="molecule type" value="Genomic_DNA"/>
</dbReference>
<proteinExistence type="predicted"/>
<accession>A0A364NJN9</accession>
<comment type="caution">
    <text evidence="1">The sequence shown here is derived from an EMBL/GenBank/DDBJ whole genome shotgun (WGS) entry which is preliminary data.</text>
</comment>
<dbReference type="RefSeq" id="WP_112160013.1">
    <property type="nucleotide sequence ID" value="NZ_QKRX01000012.1"/>
</dbReference>
<evidence type="ECO:0000313" key="1">
    <source>
        <dbReference type="EMBL" id="RAU17107.1"/>
    </source>
</evidence>
<protein>
    <submittedName>
        <fullName evidence="1">DUF3541 domain-containing protein</fullName>
    </submittedName>
</protein>
<dbReference type="InterPro" id="IPR021928">
    <property type="entry name" value="DUF3541"/>
</dbReference>
<gene>
    <name evidence="1" type="ORF">DN062_14425</name>
</gene>
<dbReference type="AlphaFoldDB" id="A0A364NJN9"/>
<dbReference type="Pfam" id="PF12060">
    <property type="entry name" value="DUF3541"/>
    <property type="match status" value="1"/>
</dbReference>